<reference evidence="8" key="1">
    <citation type="journal article" date="2019" name="Int. J. Syst. Evol. Microbiol.">
        <title>The Global Catalogue of Microorganisms (GCM) 10K type strain sequencing project: providing services to taxonomists for standard genome sequencing and annotation.</title>
        <authorList>
            <consortium name="The Broad Institute Genomics Platform"/>
            <consortium name="The Broad Institute Genome Sequencing Center for Infectious Disease"/>
            <person name="Wu L."/>
            <person name="Ma J."/>
        </authorList>
    </citation>
    <scope>NUCLEOTIDE SEQUENCE [LARGE SCALE GENOMIC DNA]</scope>
    <source>
        <strain evidence="8">JCM 14283</strain>
    </source>
</reference>
<dbReference type="SUPFAM" id="SSF48498">
    <property type="entry name" value="Tetracyclin repressor-like, C-terminal domain"/>
    <property type="match status" value="1"/>
</dbReference>
<dbReference type="InterPro" id="IPR050109">
    <property type="entry name" value="HTH-type_TetR-like_transc_reg"/>
</dbReference>
<evidence type="ECO:0000256" key="4">
    <source>
        <dbReference type="PROSITE-ProRule" id="PRU00335"/>
    </source>
</evidence>
<dbReference type="PANTHER" id="PTHR30055">
    <property type="entry name" value="HTH-TYPE TRANSCRIPTIONAL REGULATOR RUTR"/>
    <property type="match status" value="1"/>
</dbReference>
<evidence type="ECO:0000256" key="3">
    <source>
        <dbReference type="ARBA" id="ARBA00023163"/>
    </source>
</evidence>
<dbReference type="Gene3D" id="1.10.357.10">
    <property type="entry name" value="Tetracycline Repressor, domain 2"/>
    <property type="match status" value="1"/>
</dbReference>
<dbReference type="InterPro" id="IPR001647">
    <property type="entry name" value="HTH_TetR"/>
</dbReference>
<evidence type="ECO:0000313" key="8">
    <source>
        <dbReference type="Proteomes" id="UP001501285"/>
    </source>
</evidence>
<keyword evidence="2 4" id="KW-0238">DNA-binding</keyword>
<proteinExistence type="predicted"/>
<dbReference type="RefSeq" id="WP_343993268.1">
    <property type="nucleotide sequence ID" value="NZ_BAAANB010000021.1"/>
</dbReference>
<dbReference type="Proteomes" id="UP001501285">
    <property type="component" value="Unassembled WGS sequence"/>
</dbReference>
<protein>
    <submittedName>
        <fullName evidence="7">TetR/AcrR family transcriptional regulator C-terminal domain-containing protein</fullName>
    </submittedName>
</protein>
<feature type="domain" description="HTH tetR-type" evidence="6">
    <location>
        <begin position="45"/>
        <end position="105"/>
    </location>
</feature>
<evidence type="ECO:0000313" key="7">
    <source>
        <dbReference type="EMBL" id="GAA2038106.1"/>
    </source>
</evidence>
<organism evidence="7 8">
    <name type="scientific">Terrabacter terrae</name>
    <dbReference type="NCBI Taxonomy" id="318434"/>
    <lineage>
        <taxon>Bacteria</taxon>
        <taxon>Bacillati</taxon>
        <taxon>Actinomycetota</taxon>
        <taxon>Actinomycetes</taxon>
        <taxon>Micrococcales</taxon>
        <taxon>Intrasporangiaceae</taxon>
        <taxon>Terrabacter</taxon>
    </lineage>
</organism>
<keyword evidence="1" id="KW-0805">Transcription regulation</keyword>
<evidence type="ECO:0000256" key="2">
    <source>
        <dbReference type="ARBA" id="ARBA00023125"/>
    </source>
</evidence>
<dbReference type="Gene3D" id="1.10.10.60">
    <property type="entry name" value="Homeodomain-like"/>
    <property type="match status" value="1"/>
</dbReference>
<feature type="DNA-binding region" description="H-T-H motif" evidence="4">
    <location>
        <begin position="68"/>
        <end position="87"/>
    </location>
</feature>
<dbReference type="InterPro" id="IPR009057">
    <property type="entry name" value="Homeodomain-like_sf"/>
</dbReference>
<comment type="caution">
    <text evidence="7">The sequence shown here is derived from an EMBL/GenBank/DDBJ whole genome shotgun (WGS) entry which is preliminary data.</text>
</comment>
<evidence type="ECO:0000259" key="6">
    <source>
        <dbReference type="PROSITE" id="PS50977"/>
    </source>
</evidence>
<accession>A0ABP5G580</accession>
<dbReference type="EMBL" id="BAAANB010000021">
    <property type="protein sequence ID" value="GAA2038106.1"/>
    <property type="molecule type" value="Genomic_DNA"/>
</dbReference>
<dbReference type="PROSITE" id="PS50977">
    <property type="entry name" value="HTH_TETR_2"/>
    <property type="match status" value="1"/>
</dbReference>
<dbReference type="PANTHER" id="PTHR30055:SF151">
    <property type="entry name" value="TRANSCRIPTIONAL REGULATORY PROTEIN"/>
    <property type="match status" value="1"/>
</dbReference>
<evidence type="ECO:0000256" key="5">
    <source>
        <dbReference type="SAM" id="MobiDB-lite"/>
    </source>
</evidence>
<dbReference type="Pfam" id="PF00440">
    <property type="entry name" value="TetR_N"/>
    <property type="match status" value="1"/>
</dbReference>
<dbReference type="InterPro" id="IPR004111">
    <property type="entry name" value="Repressor_TetR_C"/>
</dbReference>
<feature type="compositionally biased region" description="Low complexity" evidence="5">
    <location>
        <begin position="1"/>
        <end position="17"/>
    </location>
</feature>
<feature type="region of interest" description="Disordered" evidence="5">
    <location>
        <begin position="1"/>
        <end position="46"/>
    </location>
</feature>
<gene>
    <name evidence="7" type="ORF">GCM10009740_32740</name>
</gene>
<dbReference type="InterPro" id="IPR036271">
    <property type="entry name" value="Tet_transcr_reg_TetR-rel_C_sf"/>
</dbReference>
<dbReference type="SUPFAM" id="SSF46689">
    <property type="entry name" value="Homeodomain-like"/>
    <property type="match status" value="1"/>
</dbReference>
<evidence type="ECO:0000256" key="1">
    <source>
        <dbReference type="ARBA" id="ARBA00023015"/>
    </source>
</evidence>
<sequence length="269" mass="29523">MTPTSPMDPSSDASDASIDARGTTSSPTTEVGAPTRPRPPAGRSALSRERIVDAAIRLIDTEGVAALTMRRLGAALDVEAMSLYRYVNGREDLLEAVVDALVDSIRIPAPGQLEPVDGWQAFLQWLAHDVRRLALEHPAAFPLIATRHPAAPWLRPPLRSLRVVEAFLEGLRARGFRDEQAVAAYRTFTSFLLGHLLLESAMQGAELSPAEEPLDEGDADLPNRDQDLDLTDFPALTRLRGQLTEDHTEEEFEAALEHLLVRLDLELAQ</sequence>
<name>A0ABP5G580_9MICO</name>
<dbReference type="Pfam" id="PF02909">
    <property type="entry name" value="TetR_C_1"/>
    <property type="match status" value="1"/>
</dbReference>
<keyword evidence="8" id="KW-1185">Reference proteome</keyword>
<keyword evidence="3" id="KW-0804">Transcription</keyword>